<sequence length="68" mass="8191">MRREKEGKMKKEEAEERAMHYICFMNLGQIESECQERGIKISKNRAVMERKLIAALTVEFMQQHYRKV</sequence>
<proteinExistence type="predicted"/>
<protein>
    <submittedName>
        <fullName evidence="1">Uncharacterized protein</fullName>
    </submittedName>
</protein>
<dbReference type="EMBL" id="QVLU01000038">
    <property type="protein sequence ID" value="RGE64620.1"/>
    <property type="molecule type" value="Genomic_DNA"/>
</dbReference>
<organism evidence="1 2">
    <name type="scientific">Eisenbergiella massiliensis</name>
    <dbReference type="NCBI Taxonomy" id="1720294"/>
    <lineage>
        <taxon>Bacteria</taxon>
        <taxon>Bacillati</taxon>
        <taxon>Bacillota</taxon>
        <taxon>Clostridia</taxon>
        <taxon>Lachnospirales</taxon>
        <taxon>Lachnospiraceae</taxon>
        <taxon>Eisenbergiella</taxon>
    </lineage>
</organism>
<accession>A0A3E3IC28</accession>
<dbReference type="Proteomes" id="UP000261166">
    <property type="component" value="Unassembled WGS sequence"/>
</dbReference>
<reference evidence="1 2" key="1">
    <citation type="submission" date="2018-08" db="EMBL/GenBank/DDBJ databases">
        <title>A genome reference for cultivated species of the human gut microbiota.</title>
        <authorList>
            <person name="Zou Y."/>
            <person name="Xue W."/>
            <person name="Luo G."/>
        </authorList>
    </citation>
    <scope>NUCLEOTIDE SEQUENCE [LARGE SCALE GENOMIC DNA]</scope>
    <source>
        <strain evidence="1 2">AF26-4BH</strain>
    </source>
</reference>
<dbReference type="AlphaFoldDB" id="A0A3E3IC28"/>
<comment type="caution">
    <text evidence="1">The sequence shown here is derived from an EMBL/GenBank/DDBJ whole genome shotgun (WGS) entry which is preliminary data.</text>
</comment>
<gene>
    <name evidence="1" type="ORF">DWY69_26660</name>
</gene>
<evidence type="ECO:0000313" key="1">
    <source>
        <dbReference type="EMBL" id="RGE64620.1"/>
    </source>
</evidence>
<name>A0A3E3IC28_9FIRM</name>
<evidence type="ECO:0000313" key="2">
    <source>
        <dbReference type="Proteomes" id="UP000261166"/>
    </source>
</evidence>